<proteinExistence type="predicted"/>
<dbReference type="AlphaFoldDB" id="A0A8H7ZUR7"/>
<feature type="compositionally biased region" description="Basic and acidic residues" evidence="1">
    <location>
        <begin position="169"/>
        <end position="188"/>
    </location>
</feature>
<dbReference type="EMBL" id="JAEFCI010006413">
    <property type="protein sequence ID" value="KAG5459705.1"/>
    <property type="molecule type" value="Genomic_DNA"/>
</dbReference>
<feature type="region of interest" description="Disordered" evidence="1">
    <location>
        <begin position="73"/>
        <end position="92"/>
    </location>
</feature>
<organism evidence="2 3">
    <name type="scientific">Olpidium bornovanus</name>
    <dbReference type="NCBI Taxonomy" id="278681"/>
    <lineage>
        <taxon>Eukaryota</taxon>
        <taxon>Fungi</taxon>
        <taxon>Fungi incertae sedis</taxon>
        <taxon>Olpidiomycota</taxon>
        <taxon>Olpidiomycotina</taxon>
        <taxon>Olpidiomycetes</taxon>
        <taxon>Olpidiales</taxon>
        <taxon>Olpidiaceae</taxon>
        <taxon>Olpidium</taxon>
    </lineage>
</organism>
<feature type="region of interest" description="Disordered" evidence="1">
    <location>
        <begin position="164"/>
        <end position="188"/>
    </location>
</feature>
<sequence>MANAPLVSFHKRRRGSHIRPVVDRQADTGGGGRAGKAVGNPLDQLAQVEVVETRLLRPDVPGEVENVVHRRLKGGNRRRGEGNGKRRQGLGELRFHRHELSDGFDGHLGRSPDLSGHGLRKQRLRLHGSRERTFLAVEAEMGSDGRFASIFQRRPAAFLLPGVHGAQELQKERGNERPEVHDGEAREQ</sequence>
<name>A0A8H7ZUR7_9FUNG</name>
<gene>
    <name evidence="2" type="ORF">BJ554DRAFT_8342</name>
</gene>
<evidence type="ECO:0000313" key="3">
    <source>
        <dbReference type="Proteomes" id="UP000673691"/>
    </source>
</evidence>
<feature type="region of interest" description="Disordered" evidence="1">
    <location>
        <begin position="1"/>
        <end position="39"/>
    </location>
</feature>
<comment type="caution">
    <text evidence="2">The sequence shown here is derived from an EMBL/GenBank/DDBJ whole genome shotgun (WGS) entry which is preliminary data.</text>
</comment>
<evidence type="ECO:0000256" key="1">
    <source>
        <dbReference type="SAM" id="MobiDB-lite"/>
    </source>
</evidence>
<evidence type="ECO:0000313" key="2">
    <source>
        <dbReference type="EMBL" id="KAG5459705.1"/>
    </source>
</evidence>
<reference evidence="2 3" key="1">
    <citation type="journal article" name="Sci. Rep.">
        <title>Genome-scale phylogenetic analyses confirm Olpidium as the closest living zoosporic fungus to the non-flagellated, terrestrial fungi.</title>
        <authorList>
            <person name="Chang Y."/>
            <person name="Rochon D."/>
            <person name="Sekimoto S."/>
            <person name="Wang Y."/>
            <person name="Chovatia M."/>
            <person name="Sandor L."/>
            <person name="Salamov A."/>
            <person name="Grigoriev I.V."/>
            <person name="Stajich J.E."/>
            <person name="Spatafora J.W."/>
        </authorList>
    </citation>
    <scope>NUCLEOTIDE SEQUENCE [LARGE SCALE GENOMIC DNA]</scope>
    <source>
        <strain evidence="2">S191</strain>
    </source>
</reference>
<protein>
    <submittedName>
        <fullName evidence="2">Uncharacterized protein</fullName>
    </submittedName>
</protein>
<keyword evidence="3" id="KW-1185">Reference proteome</keyword>
<dbReference type="Proteomes" id="UP000673691">
    <property type="component" value="Unassembled WGS sequence"/>
</dbReference>
<accession>A0A8H7ZUR7</accession>
<feature type="non-terminal residue" evidence="2">
    <location>
        <position position="188"/>
    </location>
</feature>